<feature type="compositionally biased region" description="Basic and acidic residues" evidence="1">
    <location>
        <begin position="108"/>
        <end position="121"/>
    </location>
</feature>
<evidence type="ECO:0000256" key="1">
    <source>
        <dbReference type="SAM" id="MobiDB-lite"/>
    </source>
</evidence>
<organism evidence="2 3">
    <name type="scientific">Dovyalis caffra</name>
    <dbReference type="NCBI Taxonomy" id="77055"/>
    <lineage>
        <taxon>Eukaryota</taxon>
        <taxon>Viridiplantae</taxon>
        <taxon>Streptophyta</taxon>
        <taxon>Embryophyta</taxon>
        <taxon>Tracheophyta</taxon>
        <taxon>Spermatophyta</taxon>
        <taxon>Magnoliopsida</taxon>
        <taxon>eudicotyledons</taxon>
        <taxon>Gunneridae</taxon>
        <taxon>Pentapetalae</taxon>
        <taxon>rosids</taxon>
        <taxon>fabids</taxon>
        <taxon>Malpighiales</taxon>
        <taxon>Salicaceae</taxon>
        <taxon>Flacourtieae</taxon>
        <taxon>Dovyalis</taxon>
    </lineage>
</organism>
<feature type="region of interest" description="Disordered" evidence="1">
    <location>
        <begin position="1"/>
        <end position="41"/>
    </location>
</feature>
<evidence type="ECO:0000313" key="3">
    <source>
        <dbReference type="Proteomes" id="UP001314170"/>
    </source>
</evidence>
<proteinExistence type="predicted"/>
<sequence>MGQRGRTSGPKRASKPKSRRSEGCTVGFKGVIPPDSGEEHEVSNDAIEEVLSVYGRRTPSYFPGANGELIRNVRRYGSVLDKRRPNGDYLNWKELWSEYRGSSSPDMGCEKGRKDGPTGKD</sequence>
<comment type="caution">
    <text evidence="2">The sequence shown here is derived from an EMBL/GenBank/DDBJ whole genome shotgun (WGS) entry which is preliminary data.</text>
</comment>
<dbReference type="EMBL" id="CAWUPB010001197">
    <property type="protein sequence ID" value="CAK7356589.1"/>
    <property type="molecule type" value="Genomic_DNA"/>
</dbReference>
<reference evidence="2 3" key="1">
    <citation type="submission" date="2024-01" db="EMBL/GenBank/DDBJ databases">
        <authorList>
            <person name="Waweru B."/>
        </authorList>
    </citation>
    <scope>NUCLEOTIDE SEQUENCE [LARGE SCALE GENOMIC DNA]</scope>
</reference>
<feature type="region of interest" description="Disordered" evidence="1">
    <location>
        <begin position="99"/>
        <end position="121"/>
    </location>
</feature>
<gene>
    <name evidence="2" type="ORF">DCAF_LOCUS26862</name>
</gene>
<dbReference type="Proteomes" id="UP001314170">
    <property type="component" value="Unassembled WGS sequence"/>
</dbReference>
<keyword evidence="3" id="KW-1185">Reference proteome</keyword>
<accession>A0AAV1SSH6</accession>
<dbReference type="AlphaFoldDB" id="A0AAV1SSH6"/>
<protein>
    <submittedName>
        <fullName evidence="2">Uncharacterized protein</fullName>
    </submittedName>
</protein>
<evidence type="ECO:0000313" key="2">
    <source>
        <dbReference type="EMBL" id="CAK7356589.1"/>
    </source>
</evidence>
<name>A0AAV1SSH6_9ROSI</name>